<name>A0A9P4UWM7_9PLEO</name>
<feature type="region of interest" description="Disordered" evidence="1">
    <location>
        <begin position="109"/>
        <end position="141"/>
    </location>
</feature>
<feature type="compositionally biased region" description="Low complexity" evidence="1">
    <location>
        <begin position="120"/>
        <end position="135"/>
    </location>
</feature>
<protein>
    <submittedName>
        <fullName evidence="2">Uncharacterized protein</fullName>
    </submittedName>
</protein>
<evidence type="ECO:0000313" key="2">
    <source>
        <dbReference type="EMBL" id="KAF2728086.1"/>
    </source>
</evidence>
<comment type="caution">
    <text evidence="2">The sequence shown here is derived from an EMBL/GenBank/DDBJ whole genome shotgun (WGS) entry which is preliminary data.</text>
</comment>
<reference evidence="2" key="1">
    <citation type="journal article" date="2020" name="Stud. Mycol.">
        <title>101 Dothideomycetes genomes: a test case for predicting lifestyles and emergence of pathogens.</title>
        <authorList>
            <person name="Haridas S."/>
            <person name="Albert R."/>
            <person name="Binder M."/>
            <person name="Bloem J."/>
            <person name="Labutti K."/>
            <person name="Salamov A."/>
            <person name="Andreopoulos B."/>
            <person name="Baker S."/>
            <person name="Barry K."/>
            <person name="Bills G."/>
            <person name="Bluhm B."/>
            <person name="Cannon C."/>
            <person name="Castanera R."/>
            <person name="Culley D."/>
            <person name="Daum C."/>
            <person name="Ezra D."/>
            <person name="Gonzalez J."/>
            <person name="Henrissat B."/>
            <person name="Kuo A."/>
            <person name="Liang C."/>
            <person name="Lipzen A."/>
            <person name="Lutzoni F."/>
            <person name="Magnuson J."/>
            <person name="Mondo S."/>
            <person name="Nolan M."/>
            <person name="Ohm R."/>
            <person name="Pangilinan J."/>
            <person name="Park H.-J."/>
            <person name="Ramirez L."/>
            <person name="Alfaro M."/>
            <person name="Sun H."/>
            <person name="Tritt A."/>
            <person name="Yoshinaga Y."/>
            <person name="Zwiers L.-H."/>
            <person name="Turgeon B."/>
            <person name="Goodwin S."/>
            <person name="Spatafora J."/>
            <person name="Crous P."/>
            <person name="Grigoriev I."/>
        </authorList>
    </citation>
    <scope>NUCLEOTIDE SEQUENCE</scope>
    <source>
        <strain evidence="2">CBS 125425</strain>
    </source>
</reference>
<dbReference type="Proteomes" id="UP000799444">
    <property type="component" value="Unassembled WGS sequence"/>
</dbReference>
<organism evidence="2 3">
    <name type="scientific">Polyplosphaeria fusca</name>
    <dbReference type="NCBI Taxonomy" id="682080"/>
    <lineage>
        <taxon>Eukaryota</taxon>
        <taxon>Fungi</taxon>
        <taxon>Dikarya</taxon>
        <taxon>Ascomycota</taxon>
        <taxon>Pezizomycotina</taxon>
        <taxon>Dothideomycetes</taxon>
        <taxon>Pleosporomycetidae</taxon>
        <taxon>Pleosporales</taxon>
        <taxon>Tetraplosphaeriaceae</taxon>
        <taxon>Polyplosphaeria</taxon>
    </lineage>
</organism>
<dbReference type="EMBL" id="ML996296">
    <property type="protein sequence ID" value="KAF2728086.1"/>
    <property type="molecule type" value="Genomic_DNA"/>
</dbReference>
<evidence type="ECO:0000313" key="3">
    <source>
        <dbReference type="Proteomes" id="UP000799444"/>
    </source>
</evidence>
<evidence type="ECO:0000256" key="1">
    <source>
        <dbReference type="SAM" id="MobiDB-lite"/>
    </source>
</evidence>
<sequence length="193" mass="21486">MRSLIHMSKVQLASHVAAAIAIATAKNDLSTATALEQIHVDSKSDKHVNEVLKAVMGETATEEQWKTWTRWVQRVKSQYKREFRMKDNDEELNDVAEVRENGIQEQEANHQAYQAPACHSSSGAKSASKPQSKSLSSKRGRSLKQINVLADTRVDQSIATPQAVVLSAPPFPGMFHSQHSMLILGLQKRIFQV</sequence>
<proteinExistence type="predicted"/>
<accession>A0A9P4UWM7</accession>
<gene>
    <name evidence="2" type="ORF">EJ04DRAFT_119320</name>
</gene>
<dbReference type="AlphaFoldDB" id="A0A9P4UWM7"/>
<keyword evidence="3" id="KW-1185">Reference proteome</keyword>